<proteinExistence type="inferred from homology"/>
<accession>A0AAD9M0J4</accession>
<comment type="similarity">
    <text evidence="3">Belongs to the trans-sulfuration enzymes family.</text>
</comment>
<dbReference type="PANTHER" id="PTHR42699">
    <property type="match status" value="1"/>
</dbReference>
<dbReference type="InterPro" id="IPR000277">
    <property type="entry name" value="Cys/Met-Metab_PyrdxlP-dep_enz"/>
</dbReference>
<dbReference type="Pfam" id="PF01053">
    <property type="entry name" value="Cys_Met_Meta_PP"/>
    <property type="match status" value="1"/>
</dbReference>
<comment type="cofactor">
    <cofactor evidence="1 3">
        <name>pyridoxal 5'-phosphate</name>
        <dbReference type="ChEBI" id="CHEBI:597326"/>
    </cofactor>
</comment>
<evidence type="ECO:0000256" key="2">
    <source>
        <dbReference type="ARBA" id="ARBA00022898"/>
    </source>
</evidence>
<name>A0AAD9M0J4_9PEZI</name>
<keyword evidence="5" id="KW-1185">Reference proteome</keyword>
<dbReference type="Gene3D" id="3.40.640.10">
    <property type="entry name" value="Type I PLP-dependent aspartate aminotransferase-like (Major domain)"/>
    <property type="match status" value="1"/>
</dbReference>
<dbReference type="GO" id="GO:0003962">
    <property type="term" value="F:cystathionine gamma-synthase activity"/>
    <property type="evidence" value="ECO:0007669"/>
    <property type="project" value="TreeGrafter"/>
</dbReference>
<keyword evidence="2 3" id="KW-0663">Pyridoxal phosphate</keyword>
<comment type="caution">
    <text evidence="4">The sequence shown here is derived from an EMBL/GenBank/DDBJ whole genome shotgun (WGS) entry which is preliminary data.</text>
</comment>
<evidence type="ECO:0000256" key="1">
    <source>
        <dbReference type="ARBA" id="ARBA00001933"/>
    </source>
</evidence>
<evidence type="ECO:0000313" key="4">
    <source>
        <dbReference type="EMBL" id="KAK2028124.1"/>
    </source>
</evidence>
<dbReference type="EMBL" id="MU842883">
    <property type="protein sequence ID" value="KAK2028124.1"/>
    <property type="molecule type" value="Genomic_DNA"/>
</dbReference>
<protein>
    <submittedName>
        <fullName evidence="4">PLP-dependent transferase</fullName>
    </submittedName>
</protein>
<evidence type="ECO:0000313" key="5">
    <source>
        <dbReference type="Proteomes" id="UP001232148"/>
    </source>
</evidence>
<dbReference type="SUPFAM" id="SSF53383">
    <property type="entry name" value="PLP-dependent transferases"/>
    <property type="match status" value="1"/>
</dbReference>
<keyword evidence="4" id="KW-0808">Transferase</keyword>
<dbReference type="GO" id="GO:0030170">
    <property type="term" value="F:pyridoxal phosphate binding"/>
    <property type="evidence" value="ECO:0007669"/>
    <property type="project" value="InterPro"/>
</dbReference>
<dbReference type="Proteomes" id="UP001232148">
    <property type="component" value="Unassembled WGS sequence"/>
</dbReference>
<dbReference type="GO" id="GO:0019346">
    <property type="term" value="P:transsulfuration"/>
    <property type="evidence" value="ECO:0007669"/>
    <property type="project" value="InterPro"/>
</dbReference>
<reference evidence="4" key="1">
    <citation type="submission" date="2021-06" db="EMBL/GenBank/DDBJ databases">
        <title>Comparative genomics, transcriptomics and evolutionary studies reveal genomic signatures of adaptation to plant cell wall in hemibiotrophic fungi.</title>
        <authorList>
            <consortium name="DOE Joint Genome Institute"/>
            <person name="Baroncelli R."/>
            <person name="Diaz J.F."/>
            <person name="Benocci T."/>
            <person name="Peng M."/>
            <person name="Battaglia E."/>
            <person name="Haridas S."/>
            <person name="Andreopoulos W."/>
            <person name="Labutti K."/>
            <person name="Pangilinan J."/>
            <person name="Floch G.L."/>
            <person name="Makela M.R."/>
            <person name="Henrissat B."/>
            <person name="Grigoriev I.V."/>
            <person name="Crouch J.A."/>
            <person name="De Vries R.P."/>
            <person name="Sukno S.A."/>
            <person name="Thon M.R."/>
        </authorList>
    </citation>
    <scope>NUCLEOTIDE SEQUENCE</scope>
    <source>
        <strain evidence="4">MAFF235873</strain>
    </source>
</reference>
<evidence type="ECO:0000256" key="3">
    <source>
        <dbReference type="RuleBase" id="RU362118"/>
    </source>
</evidence>
<dbReference type="InterPro" id="IPR051750">
    <property type="entry name" value="Trans-sulfuration_enzymes"/>
</dbReference>
<sequence>MSLPIPPPLGCPVPNVAHAVSVQLPKWQDMVDFASGQERIRSVQQSGYPRSFLHPYIRKLHAACASTLAGPDHACLLFLSPKDAVDCKEYMIQSRKPEDIQEGHWDEANIRVQPLEMGLEVEPGHVTPMKLYAILFPTAALSLTMIFWRLTGSGISSRMAEDLLKNPQATSILEIKADVDMLPPPHWLRPVQGEQSSKTIRERIAWLLERAPVGGPRSPAVEASDIFLYPTGMSAIYNLTRALRTWPGEKTVVFGFPYELTLKAQQEFSGKGCIFYGFGTAAEMDLLEDYLHMLAQQDRGIQAVWCECASNPLLRTVDLDRLRRLADRYGFLVVVDDTIGSFANVDVLGVADVVVTSLTKSFSGYADVMAGSVALNPRSPSYVPLRQAIDSAGYVDRLYWRDAVCLEANSRGFLDRAAQMNSNAEALVGLLGGFAAHKGYPLRRIYYPSTCVWSAPNYEARMRPATADFNPGYGGLFTLQFDDVAASAAFFDALRVCKGPSLGANVTLAQPYVQTVFGREKAWAARYGLSETIVRISVGIEDTEALMEAFREAIDATTSAHVDLAERDGYLPGVRSRYAGARSTGTLSGLPGVNS</sequence>
<organism evidence="4 5">
    <name type="scientific">Colletotrichum zoysiae</name>
    <dbReference type="NCBI Taxonomy" id="1216348"/>
    <lineage>
        <taxon>Eukaryota</taxon>
        <taxon>Fungi</taxon>
        <taxon>Dikarya</taxon>
        <taxon>Ascomycota</taxon>
        <taxon>Pezizomycotina</taxon>
        <taxon>Sordariomycetes</taxon>
        <taxon>Hypocreomycetidae</taxon>
        <taxon>Glomerellales</taxon>
        <taxon>Glomerellaceae</taxon>
        <taxon>Colletotrichum</taxon>
        <taxon>Colletotrichum graminicola species complex</taxon>
    </lineage>
</organism>
<dbReference type="PANTHER" id="PTHR42699:SF1">
    <property type="entry name" value="CYSTATHIONINE GAMMA-SYNTHASE-RELATED"/>
    <property type="match status" value="1"/>
</dbReference>
<dbReference type="Gene3D" id="3.90.1150.10">
    <property type="entry name" value="Aspartate Aminotransferase, domain 1"/>
    <property type="match status" value="1"/>
</dbReference>
<dbReference type="InterPro" id="IPR015421">
    <property type="entry name" value="PyrdxlP-dep_Trfase_major"/>
</dbReference>
<gene>
    <name evidence="4" type="ORF">LX32DRAFT_664115</name>
</gene>
<dbReference type="InterPro" id="IPR015422">
    <property type="entry name" value="PyrdxlP-dep_Trfase_small"/>
</dbReference>
<dbReference type="InterPro" id="IPR015424">
    <property type="entry name" value="PyrdxlP-dep_Trfase"/>
</dbReference>
<dbReference type="AlphaFoldDB" id="A0AAD9M0J4"/>